<dbReference type="EMBL" id="CP002292">
    <property type="protein sequence ID" value="ADP72736.1"/>
    <property type="molecule type" value="Genomic_DNA"/>
</dbReference>
<sequence>MAHPIDCPGAGCALHGAIYAASAVRGMVPIVHGPSGCGYQAALAAPLSGWLDAGGIAVPSTNLSEKQVVFGGTARLREEIKNAVKVTDGALYVVLSTCPTEMIGDDIPAMAKEARAQGFPVVDVPSAGFRGAVQAGYTAFLKAVIGADLVIDKGARDPTLVNVFGLVPGADAAWVGDIEEWSRLLAGIGLRANAVLGPSGGVEDLRRVGNAALTLVLSPAGRGPAEDLQARFGVPWLEAGALPVGASATADLLRRVGDSAGRPRDGVETFVASEIDRENWFLERLSHAYHALDLQRSFALVATGSRAAGLSAFLTGTLGLLPRLVVVAEPLAPEEKARLLAELDTAAPGGKVIFAESAGEITDAIAAAKPEIILARSIEADIAARLGVPLVQISTPVTDRIVLDTPLSGSRGALALIEAIGTAVLR</sequence>
<evidence type="ECO:0000256" key="2">
    <source>
        <dbReference type="ARBA" id="ARBA00023231"/>
    </source>
</evidence>
<dbReference type="Proteomes" id="UP000001399">
    <property type="component" value="Chromosome"/>
</dbReference>
<dbReference type="InterPro" id="IPR049939">
    <property type="entry name" value="NifE-like"/>
</dbReference>
<dbReference type="GO" id="GO:0016163">
    <property type="term" value="F:nitrogenase activity"/>
    <property type="evidence" value="ECO:0007669"/>
    <property type="project" value="InterPro"/>
</dbReference>
<keyword evidence="5" id="KW-1185">Reference proteome</keyword>
<dbReference type="STRING" id="648757.Rvan_3558"/>
<comment type="similarity">
    <text evidence="1">Belongs to the NifD/NifK/NifE/NifN family.</text>
</comment>
<dbReference type="Pfam" id="PF00148">
    <property type="entry name" value="Oxidored_nitro"/>
    <property type="match status" value="1"/>
</dbReference>
<dbReference type="PANTHER" id="PTHR42956:SF1">
    <property type="entry name" value="NITROGENASE IRON-MOLYBDENUM COFACTOR BIOSYNTHESIS PROTEIN NIFE"/>
    <property type="match status" value="1"/>
</dbReference>
<feature type="domain" description="Nitrogenase/oxidoreductase component 1" evidence="3">
    <location>
        <begin position="12"/>
        <end position="424"/>
    </location>
</feature>
<accession>E3I4R4</accession>
<evidence type="ECO:0000259" key="3">
    <source>
        <dbReference type="Pfam" id="PF00148"/>
    </source>
</evidence>
<dbReference type="SUPFAM" id="SSF53807">
    <property type="entry name" value="Helical backbone' metal receptor"/>
    <property type="match status" value="1"/>
</dbReference>
<organism evidence="4 5">
    <name type="scientific">Rhodomicrobium vannielii (strain ATCC 17100 / DSM 162 / LMG 4299 / NCIMB 10020 / ATH 3.1.1)</name>
    <dbReference type="NCBI Taxonomy" id="648757"/>
    <lineage>
        <taxon>Bacteria</taxon>
        <taxon>Pseudomonadati</taxon>
        <taxon>Pseudomonadota</taxon>
        <taxon>Alphaproteobacteria</taxon>
        <taxon>Hyphomicrobiales</taxon>
        <taxon>Hyphomicrobiaceae</taxon>
        <taxon>Rhodomicrobium</taxon>
    </lineage>
</organism>
<dbReference type="RefSeq" id="WP_013421094.1">
    <property type="nucleotide sequence ID" value="NC_014664.1"/>
</dbReference>
<evidence type="ECO:0000313" key="4">
    <source>
        <dbReference type="EMBL" id="ADP72736.1"/>
    </source>
</evidence>
<reference evidence="5" key="1">
    <citation type="journal article" date="2011" name="J. Bacteriol.">
        <title>Genome sequences of eight morphologically diverse alphaproteobacteria.</title>
        <authorList>
            <consortium name="US DOE Joint Genome Institute"/>
            <person name="Brown P.J."/>
            <person name="Kysela D.T."/>
            <person name="Buechlein A."/>
            <person name="Hemmerich C."/>
            <person name="Brun Y.V."/>
        </authorList>
    </citation>
    <scope>NUCLEOTIDE SEQUENCE [LARGE SCALE GENOMIC DNA]</scope>
    <source>
        <strain evidence="5">ATCC 17100 / ATH 3.1.1 / DSM 162 / LMG 4299</strain>
    </source>
</reference>
<dbReference type="HOGENOM" id="CLU_025876_4_0_5"/>
<dbReference type="InterPro" id="IPR000510">
    <property type="entry name" value="Nase/OxRdtase_comp1"/>
</dbReference>
<evidence type="ECO:0000313" key="5">
    <source>
        <dbReference type="Proteomes" id="UP000001399"/>
    </source>
</evidence>
<dbReference type="KEGG" id="rva:Rvan_3558"/>
<keyword evidence="2" id="KW-0535">Nitrogen fixation</keyword>
<dbReference type="AlphaFoldDB" id="E3I4R4"/>
<dbReference type="eggNOG" id="COG2710">
    <property type="taxonomic scope" value="Bacteria"/>
</dbReference>
<dbReference type="InterPro" id="IPR000318">
    <property type="entry name" value="Nase_comp1_CS"/>
</dbReference>
<proteinExistence type="inferred from homology"/>
<dbReference type="PANTHER" id="PTHR42956">
    <property type="entry name" value="NITROGENASE IRON-MOLYBDENUM COFACTOR BIOSYNTHESIS PROTEIN NIFE"/>
    <property type="match status" value="1"/>
</dbReference>
<name>E3I4R4_RHOVT</name>
<gene>
    <name evidence="4" type="ordered locus">Rvan_3558</name>
</gene>
<dbReference type="PROSITE" id="PS00090">
    <property type="entry name" value="NITROGENASE_1_2"/>
    <property type="match status" value="1"/>
</dbReference>
<evidence type="ECO:0000256" key="1">
    <source>
        <dbReference type="ARBA" id="ARBA00011002"/>
    </source>
</evidence>
<protein>
    <submittedName>
        <fullName evidence="4">Oxidoreductase/nitrogenase component 1</fullName>
    </submittedName>
</protein>
<dbReference type="Gene3D" id="3.40.50.1980">
    <property type="entry name" value="Nitrogenase molybdenum iron protein domain"/>
    <property type="match status" value="3"/>
</dbReference>